<name>A0A368FSH4_ANCCA</name>
<feature type="transmembrane region" description="Helical" evidence="1">
    <location>
        <begin position="69"/>
        <end position="91"/>
    </location>
</feature>
<reference evidence="2 3" key="1">
    <citation type="submission" date="2014-10" db="EMBL/GenBank/DDBJ databases">
        <title>Draft genome of the hookworm Ancylostoma caninum.</title>
        <authorList>
            <person name="Mitreva M."/>
        </authorList>
    </citation>
    <scope>NUCLEOTIDE SEQUENCE [LARGE SCALE GENOMIC DNA]</scope>
    <source>
        <strain evidence="2 3">Baltimore</strain>
    </source>
</reference>
<dbReference type="Pfam" id="PF10321">
    <property type="entry name" value="7TM_GPCR_Srt"/>
    <property type="match status" value="1"/>
</dbReference>
<gene>
    <name evidence="2" type="ORF">ANCCAN_18969</name>
</gene>
<organism evidence="2 3">
    <name type="scientific">Ancylostoma caninum</name>
    <name type="common">Dog hookworm</name>
    <dbReference type="NCBI Taxonomy" id="29170"/>
    <lineage>
        <taxon>Eukaryota</taxon>
        <taxon>Metazoa</taxon>
        <taxon>Ecdysozoa</taxon>
        <taxon>Nematoda</taxon>
        <taxon>Chromadorea</taxon>
        <taxon>Rhabditida</taxon>
        <taxon>Rhabditina</taxon>
        <taxon>Rhabditomorpha</taxon>
        <taxon>Strongyloidea</taxon>
        <taxon>Ancylostomatidae</taxon>
        <taxon>Ancylostomatinae</taxon>
        <taxon>Ancylostoma</taxon>
    </lineage>
</organism>
<keyword evidence="1" id="KW-0472">Membrane</keyword>
<evidence type="ECO:0000313" key="3">
    <source>
        <dbReference type="Proteomes" id="UP000252519"/>
    </source>
</evidence>
<evidence type="ECO:0008006" key="4">
    <source>
        <dbReference type="Google" id="ProtNLM"/>
    </source>
</evidence>
<dbReference type="PANTHER" id="PTHR23021">
    <property type="entry name" value="SERPENTINE RECEPTOR, CLASS T"/>
    <property type="match status" value="1"/>
</dbReference>
<evidence type="ECO:0000313" key="2">
    <source>
        <dbReference type="EMBL" id="RCN35174.1"/>
    </source>
</evidence>
<protein>
    <recommendedName>
        <fullName evidence="4">7TM GPCR serpentine receptor class x (Srx) domain-containing protein</fullName>
    </recommendedName>
</protein>
<accession>A0A368FSH4</accession>
<proteinExistence type="predicted"/>
<comment type="caution">
    <text evidence="2">The sequence shown here is derived from an EMBL/GenBank/DDBJ whole genome shotgun (WGS) entry which is preliminary data.</text>
</comment>
<dbReference type="AlphaFoldDB" id="A0A368FSH4"/>
<evidence type="ECO:0000256" key="1">
    <source>
        <dbReference type="SAM" id="Phobius"/>
    </source>
</evidence>
<dbReference type="STRING" id="29170.A0A368FSH4"/>
<dbReference type="InterPro" id="IPR019425">
    <property type="entry name" value="7TM_GPCR_serpentine_rcpt_Srt"/>
</dbReference>
<keyword evidence="1" id="KW-0812">Transmembrane</keyword>
<dbReference type="EMBL" id="JOJR01000693">
    <property type="protein sequence ID" value="RCN35174.1"/>
    <property type="molecule type" value="Genomic_DNA"/>
</dbReference>
<dbReference type="Proteomes" id="UP000252519">
    <property type="component" value="Unassembled WGS sequence"/>
</dbReference>
<keyword evidence="3" id="KW-1185">Reference proteome</keyword>
<keyword evidence="1" id="KW-1133">Transmembrane helix</keyword>
<sequence length="119" mass="13106">MEWFIRYGGAEDVPLYDCDASNRTHGATDRALGVTFIAYGVIVQILYVVDMSVMCKQKYRQLACYKIMIALGVYDMASIAVNSLLTGYFWIVGANYCTNPTLIYVSGSIAIGEFGLSST</sequence>
<feature type="transmembrane region" description="Helical" evidence="1">
    <location>
        <begin position="31"/>
        <end position="49"/>
    </location>
</feature>
<dbReference type="OrthoDB" id="5876611at2759"/>
<dbReference type="PANTHER" id="PTHR23021:SF11">
    <property type="entry name" value="SERPENTINE RECEPTOR, CLASS T"/>
    <property type="match status" value="1"/>
</dbReference>